<proteinExistence type="predicted"/>
<organism evidence="1 2">
    <name type="scientific">Populus alba x Populus x berolinensis</name>
    <dbReference type="NCBI Taxonomy" id="444605"/>
    <lineage>
        <taxon>Eukaryota</taxon>
        <taxon>Viridiplantae</taxon>
        <taxon>Streptophyta</taxon>
        <taxon>Embryophyta</taxon>
        <taxon>Tracheophyta</taxon>
        <taxon>Spermatophyta</taxon>
        <taxon>Magnoliopsida</taxon>
        <taxon>eudicotyledons</taxon>
        <taxon>Gunneridae</taxon>
        <taxon>Pentapetalae</taxon>
        <taxon>rosids</taxon>
        <taxon>fabids</taxon>
        <taxon>Malpighiales</taxon>
        <taxon>Salicaceae</taxon>
        <taxon>Saliceae</taxon>
        <taxon>Populus</taxon>
    </lineage>
</organism>
<gene>
    <name evidence="1" type="ORF">NC653_001403</name>
</gene>
<evidence type="ECO:0000313" key="1">
    <source>
        <dbReference type="EMBL" id="KAJ7010944.1"/>
    </source>
</evidence>
<sequence>MRGSDDQLQDAFDLKNEQEGIVWSTNNEVLLCDSLLSSLHQVALSKDPSGSVVGQLLGIFSLVKNKKARLSPVKPFLSMLSINGQNHFLCYKFKIHTGARRRRNGAGRIMDPCFYRARTIENNSKPFL</sequence>
<protein>
    <submittedName>
        <fullName evidence="1">Uncharacterized protein</fullName>
    </submittedName>
</protein>
<accession>A0AAD6WHT7</accession>
<dbReference type="Proteomes" id="UP001164929">
    <property type="component" value="Chromosome 1"/>
</dbReference>
<comment type="caution">
    <text evidence="1">The sequence shown here is derived from an EMBL/GenBank/DDBJ whole genome shotgun (WGS) entry which is preliminary data.</text>
</comment>
<name>A0AAD6WHT7_9ROSI</name>
<reference evidence="1 2" key="1">
    <citation type="journal article" date="2023" name="Mol. Ecol. Resour.">
        <title>Chromosome-level genome assembly of a triploid poplar Populus alba 'Berolinensis'.</title>
        <authorList>
            <person name="Chen S."/>
            <person name="Yu Y."/>
            <person name="Wang X."/>
            <person name="Wang S."/>
            <person name="Zhang T."/>
            <person name="Zhou Y."/>
            <person name="He R."/>
            <person name="Meng N."/>
            <person name="Wang Y."/>
            <person name="Liu W."/>
            <person name="Liu Z."/>
            <person name="Liu J."/>
            <person name="Guo Q."/>
            <person name="Huang H."/>
            <person name="Sederoff R.R."/>
            <person name="Wang G."/>
            <person name="Qu G."/>
            <person name="Chen S."/>
        </authorList>
    </citation>
    <scope>NUCLEOTIDE SEQUENCE [LARGE SCALE GENOMIC DNA]</scope>
    <source>
        <strain evidence="1">SC-2020</strain>
    </source>
</reference>
<keyword evidence="2" id="KW-1185">Reference proteome</keyword>
<dbReference type="EMBL" id="JAQIZT010000001">
    <property type="protein sequence ID" value="KAJ7010944.1"/>
    <property type="molecule type" value="Genomic_DNA"/>
</dbReference>
<evidence type="ECO:0000313" key="2">
    <source>
        <dbReference type="Proteomes" id="UP001164929"/>
    </source>
</evidence>
<dbReference type="AlphaFoldDB" id="A0AAD6WHT7"/>